<dbReference type="AlphaFoldDB" id="A0A4R1Q613"/>
<sequence>MNDLISQIERGDLALCKYHEWDNGDYYTKEPEANGEILRLAKLGQQRDWIPVTEEPKQARLLLAYKYGVMEGVYYQQQYLTKDFEHVVPGVTHHMPLPALPEQEGR</sequence>
<comment type="caution">
    <text evidence="1">The sequence shown here is derived from an EMBL/GenBank/DDBJ whole genome shotgun (WGS) entry which is preliminary data.</text>
</comment>
<organism evidence="1 2">
    <name type="scientific">Anaerospora hongkongensis</name>
    <dbReference type="NCBI Taxonomy" id="244830"/>
    <lineage>
        <taxon>Bacteria</taxon>
        <taxon>Bacillati</taxon>
        <taxon>Bacillota</taxon>
        <taxon>Negativicutes</taxon>
        <taxon>Selenomonadales</taxon>
        <taxon>Sporomusaceae</taxon>
        <taxon>Anaerospora</taxon>
    </lineage>
</organism>
<proteinExistence type="predicted"/>
<evidence type="ECO:0008006" key="3">
    <source>
        <dbReference type="Google" id="ProtNLM"/>
    </source>
</evidence>
<accession>A0A4R1Q613</accession>
<dbReference type="EMBL" id="SLUI01000001">
    <property type="protein sequence ID" value="TCL40006.1"/>
    <property type="molecule type" value="Genomic_DNA"/>
</dbReference>
<evidence type="ECO:0000313" key="1">
    <source>
        <dbReference type="EMBL" id="TCL40006.1"/>
    </source>
</evidence>
<keyword evidence="2" id="KW-1185">Reference proteome</keyword>
<reference evidence="1 2" key="1">
    <citation type="submission" date="2019-03" db="EMBL/GenBank/DDBJ databases">
        <title>Genomic Encyclopedia of Type Strains, Phase IV (KMG-IV): sequencing the most valuable type-strain genomes for metagenomic binning, comparative biology and taxonomic classification.</title>
        <authorList>
            <person name="Goeker M."/>
        </authorList>
    </citation>
    <scope>NUCLEOTIDE SEQUENCE [LARGE SCALE GENOMIC DNA]</scope>
    <source>
        <strain evidence="1 2">DSM 15969</strain>
    </source>
</reference>
<name>A0A4R1Q613_9FIRM</name>
<evidence type="ECO:0000313" key="2">
    <source>
        <dbReference type="Proteomes" id="UP000295063"/>
    </source>
</evidence>
<dbReference type="RefSeq" id="WP_132074200.1">
    <property type="nucleotide sequence ID" value="NZ_SLUI01000001.1"/>
</dbReference>
<protein>
    <recommendedName>
        <fullName evidence="3">DUF551 domain-containing protein</fullName>
    </recommendedName>
</protein>
<gene>
    <name evidence="1" type="ORF">EV210_101206</name>
</gene>
<dbReference type="Proteomes" id="UP000295063">
    <property type="component" value="Unassembled WGS sequence"/>
</dbReference>